<evidence type="ECO:0000313" key="1">
    <source>
        <dbReference type="EMBL" id="KAK2981634.1"/>
    </source>
</evidence>
<comment type="caution">
    <text evidence="1">The sequence shown here is derived from an EMBL/GenBank/DDBJ whole genome shotgun (WGS) entry which is preliminary data.</text>
</comment>
<protein>
    <submittedName>
        <fullName evidence="1">Uncharacterized protein</fullName>
    </submittedName>
</protein>
<dbReference type="Proteomes" id="UP001187471">
    <property type="component" value="Unassembled WGS sequence"/>
</dbReference>
<dbReference type="PANTHER" id="PTHR33450:SF31">
    <property type="entry name" value="EMB|CAB67623.1"/>
    <property type="match status" value="1"/>
</dbReference>
<dbReference type="AlphaFoldDB" id="A0AA88R2I4"/>
<reference evidence="1" key="1">
    <citation type="submission" date="2022-12" db="EMBL/GenBank/DDBJ databases">
        <title>Draft genome assemblies for two species of Escallonia (Escalloniales).</title>
        <authorList>
            <person name="Chanderbali A."/>
            <person name="Dervinis C."/>
            <person name="Anghel I."/>
            <person name="Soltis D."/>
            <person name="Soltis P."/>
            <person name="Zapata F."/>
        </authorList>
    </citation>
    <scope>NUCLEOTIDE SEQUENCE</scope>
    <source>
        <strain evidence="1">UCBG92.1500</strain>
        <tissue evidence="1">Leaf</tissue>
    </source>
</reference>
<gene>
    <name evidence="1" type="ORF">RJ640_011741</name>
</gene>
<proteinExistence type="predicted"/>
<organism evidence="1 2">
    <name type="scientific">Escallonia rubra</name>
    <dbReference type="NCBI Taxonomy" id="112253"/>
    <lineage>
        <taxon>Eukaryota</taxon>
        <taxon>Viridiplantae</taxon>
        <taxon>Streptophyta</taxon>
        <taxon>Embryophyta</taxon>
        <taxon>Tracheophyta</taxon>
        <taxon>Spermatophyta</taxon>
        <taxon>Magnoliopsida</taxon>
        <taxon>eudicotyledons</taxon>
        <taxon>Gunneridae</taxon>
        <taxon>Pentapetalae</taxon>
        <taxon>asterids</taxon>
        <taxon>campanulids</taxon>
        <taxon>Escalloniales</taxon>
        <taxon>Escalloniaceae</taxon>
        <taxon>Escallonia</taxon>
    </lineage>
</organism>
<dbReference type="Pfam" id="PF05553">
    <property type="entry name" value="DUF761"/>
    <property type="match status" value="1"/>
</dbReference>
<accession>A0AA88R2I4</accession>
<dbReference type="PANTHER" id="PTHR33450">
    <property type="entry name" value="EMB|CAB67623.1-RELATED"/>
    <property type="match status" value="1"/>
</dbReference>
<sequence length="200" mass="22676">MKNGASIFFKRIISVLSSIANAKSVVAIKGKTDALKARLIMLSLLQNKKLPHLGTAISHKIHAILGRQHGKGGDDRDDDDGTSGSKAIVTYNHLANESLQRSSSTDTYYYYYNDEDDDKYPDLRHSLFAEEEELDEELGDPNGSAIDMVKNSTEEHGGNFSLEDEIDQVADLFIKKFHKRMRLQKLESFKRRRDMLDRRA</sequence>
<keyword evidence="2" id="KW-1185">Reference proteome</keyword>
<evidence type="ECO:0000313" key="2">
    <source>
        <dbReference type="Proteomes" id="UP001187471"/>
    </source>
</evidence>
<dbReference type="InterPro" id="IPR008480">
    <property type="entry name" value="DUF761_pln"/>
</dbReference>
<dbReference type="EMBL" id="JAVXUO010001498">
    <property type="protein sequence ID" value="KAK2981634.1"/>
    <property type="molecule type" value="Genomic_DNA"/>
</dbReference>
<name>A0AA88R2I4_9ASTE</name>